<dbReference type="AlphaFoldDB" id="A0A6C0JE39"/>
<dbReference type="EMBL" id="MN740370">
    <property type="protein sequence ID" value="QHU03151.1"/>
    <property type="molecule type" value="Genomic_DNA"/>
</dbReference>
<proteinExistence type="predicted"/>
<name>A0A6C0JE39_9ZZZZ</name>
<organism evidence="1">
    <name type="scientific">viral metagenome</name>
    <dbReference type="NCBI Taxonomy" id="1070528"/>
    <lineage>
        <taxon>unclassified sequences</taxon>
        <taxon>metagenomes</taxon>
        <taxon>organismal metagenomes</taxon>
    </lineage>
</organism>
<protein>
    <submittedName>
        <fullName evidence="1">Uncharacterized protein</fullName>
    </submittedName>
</protein>
<sequence length="98" mass="11542">MHYCGWYSRKQHINMTDHVTNRTFTLKINCDGEVEKERIVHNCSIYLDINDNEIVCTEITKMNDSPKNNFDDFICLGRVKKFIKSAFVKVSLIKIKLK</sequence>
<accession>A0A6C0JE39</accession>
<evidence type="ECO:0000313" key="1">
    <source>
        <dbReference type="EMBL" id="QHU03151.1"/>
    </source>
</evidence>
<reference evidence="1" key="1">
    <citation type="journal article" date="2020" name="Nature">
        <title>Giant virus diversity and host interactions through global metagenomics.</title>
        <authorList>
            <person name="Schulz F."/>
            <person name="Roux S."/>
            <person name="Paez-Espino D."/>
            <person name="Jungbluth S."/>
            <person name="Walsh D.A."/>
            <person name="Denef V.J."/>
            <person name="McMahon K.D."/>
            <person name="Konstantinidis K.T."/>
            <person name="Eloe-Fadrosh E.A."/>
            <person name="Kyrpides N.C."/>
            <person name="Woyke T."/>
        </authorList>
    </citation>
    <scope>NUCLEOTIDE SEQUENCE</scope>
    <source>
        <strain evidence="1">GVMAG-M-3300025890-48</strain>
    </source>
</reference>